<dbReference type="Proteomes" id="UP001501570">
    <property type="component" value="Unassembled WGS sequence"/>
</dbReference>
<dbReference type="Pfam" id="PF11774">
    <property type="entry name" value="Lsr2"/>
    <property type="match status" value="1"/>
</dbReference>
<evidence type="ECO:0000313" key="3">
    <source>
        <dbReference type="EMBL" id="GAA5200709.1"/>
    </source>
</evidence>
<evidence type="ECO:0000313" key="4">
    <source>
        <dbReference type="Proteomes" id="UP001501570"/>
    </source>
</evidence>
<accession>A0ABP9SSM5</accession>
<gene>
    <name evidence="3" type="ORF">GCM10023322_79140</name>
</gene>
<evidence type="ECO:0000259" key="2">
    <source>
        <dbReference type="Pfam" id="PF11774"/>
    </source>
</evidence>
<dbReference type="InterPro" id="IPR024412">
    <property type="entry name" value="Lsr2_dim_dom"/>
</dbReference>
<dbReference type="Gene3D" id="3.30.60.230">
    <property type="entry name" value="Lsr2, dimerization domain"/>
    <property type="match status" value="1"/>
</dbReference>
<keyword evidence="4" id="KW-1185">Reference proteome</keyword>
<dbReference type="InterPro" id="IPR042261">
    <property type="entry name" value="Lsr2-like_dimerization"/>
</dbReference>
<organism evidence="3 4">
    <name type="scientific">Rugosimonospora acidiphila</name>
    <dbReference type="NCBI Taxonomy" id="556531"/>
    <lineage>
        <taxon>Bacteria</taxon>
        <taxon>Bacillati</taxon>
        <taxon>Actinomycetota</taxon>
        <taxon>Actinomycetes</taxon>
        <taxon>Micromonosporales</taxon>
        <taxon>Micromonosporaceae</taxon>
        <taxon>Rugosimonospora</taxon>
    </lineage>
</organism>
<name>A0ABP9SSM5_9ACTN</name>
<sequence length="118" mass="13192">MATRYLIVDDLDGSTAGVEPSRFALEGVDYLIDLSESNRERLHAALAPFIAAARRETRNSRTRPQRAAQKANPVSNATIRTWWAEHWQSADLPEPRTHGMIPTRVRQAYQAAHATPTA</sequence>
<protein>
    <submittedName>
        <fullName evidence="3">Lsr2 family protein</fullName>
    </submittedName>
</protein>
<feature type="domain" description="Lsr2 dimerization" evidence="2">
    <location>
        <begin position="3"/>
        <end position="56"/>
    </location>
</feature>
<feature type="region of interest" description="Disordered" evidence="1">
    <location>
        <begin position="54"/>
        <end position="74"/>
    </location>
</feature>
<comment type="caution">
    <text evidence="3">The sequence shown here is derived from an EMBL/GenBank/DDBJ whole genome shotgun (WGS) entry which is preliminary data.</text>
</comment>
<proteinExistence type="predicted"/>
<dbReference type="RefSeq" id="WP_345638641.1">
    <property type="nucleotide sequence ID" value="NZ_BAABJQ010000045.1"/>
</dbReference>
<evidence type="ECO:0000256" key="1">
    <source>
        <dbReference type="SAM" id="MobiDB-lite"/>
    </source>
</evidence>
<reference evidence="4" key="1">
    <citation type="journal article" date="2019" name="Int. J. Syst. Evol. Microbiol.">
        <title>The Global Catalogue of Microorganisms (GCM) 10K type strain sequencing project: providing services to taxonomists for standard genome sequencing and annotation.</title>
        <authorList>
            <consortium name="The Broad Institute Genomics Platform"/>
            <consortium name="The Broad Institute Genome Sequencing Center for Infectious Disease"/>
            <person name="Wu L."/>
            <person name="Ma J."/>
        </authorList>
    </citation>
    <scope>NUCLEOTIDE SEQUENCE [LARGE SCALE GENOMIC DNA]</scope>
    <source>
        <strain evidence="4">JCM 18304</strain>
    </source>
</reference>
<dbReference type="EMBL" id="BAABJQ010000045">
    <property type="protein sequence ID" value="GAA5200709.1"/>
    <property type="molecule type" value="Genomic_DNA"/>
</dbReference>